<feature type="region of interest" description="Disordered" evidence="2">
    <location>
        <begin position="374"/>
        <end position="422"/>
    </location>
</feature>
<proteinExistence type="predicted"/>
<organism evidence="3 4">
    <name type="scientific">Caenorhabditis briggsae</name>
    <dbReference type="NCBI Taxonomy" id="6238"/>
    <lineage>
        <taxon>Eukaryota</taxon>
        <taxon>Metazoa</taxon>
        <taxon>Ecdysozoa</taxon>
        <taxon>Nematoda</taxon>
        <taxon>Chromadorea</taxon>
        <taxon>Rhabditida</taxon>
        <taxon>Rhabditina</taxon>
        <taxon>Rhabditomorpha</taxon>
        <taxon>Rhabditoidea</taxon>
        <taxon>Rhabditidae</taxon>
        <taxon>Peloderinae</taxon>
        <taxon>Caenorhabditis</taxon>
    </lineage>
</organism>
<accession>A0AAE9FIU6</accession>
<dbReference type="AlphaFoldDB" id="A0AAE9FIU6"/>
<feature type="compositionally biased region" description="Basic and acidic residues" evidence="2">
    <location>
        <begin position="384"/>
        <end position="417"/>
    </location>
</feature>
<sequence>MDNRQETGIKIDNYPAIKKENESQDVEPTKNTNETLHDNFNQVNSSFLIFGKLPKPCAPSTGSPCEMTKMVAIDNCTDKVKNLQCPEPTPKYTSDSTKSFRKPSPVRTNWDNSSKIKEEYSGNMDKLEKAIADKDKTIRLLQAELTRQKEKVSGLQFENDKLRGIVKDLSKYKQAYALSRDYIENHDTKKSEEKKPIFVCPRVEEKKPAEKLSTDEKKVAKEDVRDVLSRDYIENQETHKPKEKKPFFVCPKVEEKKPTEKLSTDEKKVAKEEVVQPCVANKKLGSKQENGVKIKNNLEIKKEKKEIVENEVDPPKSTYESLYEDEYQYGVSFFRQARIPRSHPHSTSSPRETTKIVATDIDNCTDKVKNLQCFGSSSESTSKSTERSDKPSDVKKNWEDSSKIKKEKTRQEVKTNDTPDLAEAAHKFYTSHMDPHQRITQRNGDKGKSMRVIGMQFVILKKANDKISVNY</sequence>
<feature type="coiled-coil region" evidence="1">
    <location>
        <begin position="117"/>
        <end position="151"/>
    </location>
</feature>
<feature type="region of interest" description="Disordered" evidence="2">
    <location>
        <begin position="1"/>
        <end position="34"/>
    </location>
</feature>
<gene>
    <name evidence="3" type="ORF">L5515_017153</name>
</gene>
<dbReference type="Proteomes" id="UP000829354">
    <property type="component" value="Chromosome X"/>
</dbReference>
<keyword evidence="1" id="KW-0175">Coiled coil</keyword>
<reference evidence="3 4" key="1">
    <citation type="submission" date="2022-04" db="EMBL/GenBank/DDBJ databases">
        <title>Chromosome-level reference genomes for two strains of Caenorhabditis briggsae: an improved platform for comparative genomics.</title>
        <authorList>
            <person name="Stevens L."/>
            <person name="Andersen E."/>
        </authorList>
    </citation>
    <scope>NUCLEOTIDE SEQUENCE [LARGE SCALE GENOMIC DNA]</scope>
    <source>
        <strain evidence="3">VX34</strain>
        <tissue evidence="3">Whole-organism</tissue>
    </source>
</reference>
<name>A0AAE9FIU6_CAEBR</name>
<evidence type="ECO:0000256" key="1">
    <source>
        <dbReference type="SAM" id="Coils"/>
    </source>
</evidence>
<dbReference type="EMBL" id="CP092625">
    <property type="protein sequence ID" value="UMM40583.1"/>
    <property type="molecule type" value="Genomic_DNA"/>
</dbReference>
<feature type="region of interest" description="Disordered" evidence="2">
    <location>
        <begin position="87"/>
        <end position="109"/>
    </location>
</feature>
<evidence type="ECO:0000256" key="2">
    <source>
        <dbReference type="SAM" id="MobiDB-lite"/>
    </source>
</evidence>
<evidence type="ECO:0000313" key="4">
    <source>
        <dbReference type="Proteomes" id="UP000829354"/>
    </source>
</evidence>
<evidence type="ECO:0000313" key="3">
    <source>
        <dbReference type="EMBL" id="UMM40583.1"/>
    </source>
</evidence>
<keyword evidence="4" id="KW-1185">Reference proteome</keyword>
<protein>
    <submittedName>
        <fullName evidence="3">Uncharacterized protein</fullName>
    </submittedName>
</protein>